<keyword evidence="2" id="KW-0472">Membrane</keyword>
<organism evidence="4 5">
    <name type="scientific">Mycena pura</name>
    <dbReference type="NCBI Taxonomy" id="153505"/>
    <lineage>
        <taxon>Eukaryota</taxon>
        <taxon>Fungi</taxon>
        <taxon>Dikarya</taxon>
        <taxon>Basidiomycota</taxon>
        <taxon>Agaricomycotina</taxon>
        <taxon>Agaricomycetes</taxon>
        <taxon>Agaricomycetidae</taxon>
        <taxon>Agaricales</taxon>
        <taxon>Marasmiineae</taxon>
        <taxon>Mycenaceae</taxon>
        <taxon>Mycena</taxon>
    </lineage>
</organism>
<evidence type="ECO:0000256" key="2">
    <source>
        <dbReference type="SAM" id="Phobius"/>
    </source>
</evidence>
<feature type="region of interest" description="Disordered" evidence="1">
    <location>
        <begin position="164"/>
        <end position="185"/>
    </location>
</feature>
<accession>A0AAD6VNU2</accession>
<keyword evidence="3" id="KW-0732">Signal</keyword>
<dbReference type="AlphaFoldDB" id="A0AAD6VNU2"/>
<keyword evidence="5" id="KW-1185">Reference proteome</keyword>
<keyword evidence="2" id="KW-0812">Transmembrane</keyword>
<feature type="compositionally biased region" description="Polar residues" evidence="1">
    <location>
        <begin position="169"/>
        <end position="185"/>
    </location>
</feature>
<feature type="region of interest" description="Disordered" evidence="1">
    <location>
        <begin position="245"/>
        <end position="266"/>
    </location>
</feature>
<keyword evidence="2" id="KW-1133">Transmembrane helix</keyword>
<proteinExistence type="predicted"/>
<feature type="transmembrane region" description="Helical" evidence="2">
    <location>
        <begin position="190"/>
        <end position="210"/>
    </location>
</feature>
<evidence type="ECO:0008006" key="6">
    <source>
        <dbReference type="Google" id="ProtNLM"/>
    </source>
</evidence>
<comment type="caution">
    <text evidence="4">The sequence shown here is derived from an EMBL/GenBank/DDBJ whole genome shotgun (WGS) entry which is preliminary data.</text>
</comment>
<dbReference type="EMBL" id="JARJCW010000012">
    <property type="protein sequence ID" value="KAJ7218529.1"/>
    <property type="molecule type" value="Genomic_DNA"/>
</dbReference>
<protein>
    <recommendedName>
        <fullName evidence="6">Mid2 domain-containing protein</fullName>
    </recommendedName>
</protein>
<feature type="signal peptide" evidence="3">
    <location>
        <begin position="1"/>
        <end position="23"/>
    </location>
</feature>
<dbReference type="Proteomes" id="UP001219525">
    <property type="component" value="Unassembled WGS sequence"/>
</dbReference>
<evidence type="ECO:0000256" key="3">
    <source>
        <dbReference type="SAM" id="SignalP"/>
    </source>
</evidence>
<gene>
    <name evidence="4" type="ORF">GGX14DRAFT_595164</name>
</gene>
<evidence type="ECO:0000313" key="5">
    <source>
        <dbReference type="Proteomes" id="UP001219525"/>
    </source>
</evidence>
<feature type="chain" id="PRO_5042296901" description="Mid2 domain-containing protein" evidence="3">
    <location>
        <begin position="24"/>
        <end position="302"/>
    </location>
</feature>
<name>A0AAD6VNU2_9AGAR</name>
<reference evidence="4" key="1">
    <citation type="submission" date="2023-03" db="EMBL/GenBank/DDBJ databases">
        <title>Massive genome expansion in bonnet fungi (Mycena s.s.) driven by repeated elements and novel gene families across ecological guilds.</title>
        <authorList>
            <consortium name="Lawrence Berkeley National Laboratory"/>
            <person name="Harder C.B."/>
            <person name="Miyauchi S."/>
            <person name="Viragh M."/>
            <person name="Kuo A."/>
            <person name="Thoen E."/>
            <person name="Andreopoulos B."/>
            <person name="Lu D."/>
            <person name="Skrede I."/>
            <person name="Drula E."/>
            <person name="Henrissat B."/>
            <person name="Morin E."/>
            <person name="Kohler A."/>
            <person name="Barry K."/>
            <person name="LaButti K."/>
            <person name="Morin E."/>
            <person name="Salamov A."/>
            <person name="Lipzen A."/>
            <person name="Mereny Z."/>
            <person name="Hegedus B."/>
            <person name="Baldrian P."/>
            <person name="Stursova M."/>
            <person name="Weitz H."/>
            <person name="Taylor A."/>
            <person name="Grigoriev I.V."/>
            <person name="Nagy L.G."/>
            <person name="Martin F."/>
            <person name="Kauserud H."/>
        </authorList>
    </citation>
    <scope>NUCLEOTIDE SEQUENCE</scope>
    <source>
        <strain evidence="4">9144</strain>
    </source>
</reference>
<evidence type="ECO:0000256" key="1">
    <source>
        <dbReference type="SAM" id="MobiDB-lite"/>
    </source>
</evidence>
<evidence type="ECO:0000313" key="4">
    <source>
        <dbReference type="EMBL" id="KAJ7218529.1"/>
    </source>
</evidence>
<sequence>MHKHSISWLICWLLGLLIADTYGQTEAIDPVTAVTLWQFGTLRLLPGQLGTLPLIPLGTAAGGVETTYLYQAVNPVVVTTTNDDGFLSVVGTFASATPRTVIASASGWFEAFDNDPTQTGGTIACNLVNSVFGDCVDIIGPTTVTPTSSIALTVPPTPVVLTGPPTPTSSAFDSASAPTSKTSSVRTGPIVGSVVGGFGAPVTIVALFLLCRRRRRKLLMVEDGIAPRAFTENFAPQPLAAPFPAKGAVGPTHHTPDSKVLSSLPHTDPYRLPSDALAAGENHNQVQVDVLPPSYFDSTNSS</sequence>